<organism evidence="2 3">
    <name type="scientific">Aspergillus glaucus CBS 516.65</name>
    <dbReference type="NCBI Taxonomy" id="1160497"/>
    <lineage>
        <taxon>Eukaryota</taxon>
        <taxon>Fungi</taxon>
        <taxon>Dikarya</taxon>
        <taxon>Ascomycota</taxon>
        <taxon>Pezizomycotina</taxon>
        <taxon>Eurotiomycetes</taxon>
        <taxon>Eurotiomycetidae</taxon>
        <taxon>Eurotiales</taxon>
        <taxon>Aspergillaceae</taxon>
        <taxon>Aspergillus</taxon>
        <taxon>Aspergillus subgen. Aspergillus</taxon>
    </lineage>
</organism>
<dbReference type="RefSeq" id="XP_022405302.1">
    <property type="nucleotide sequence ID" value="XM_022545564.1"/>
</dbReference>
<evidence type="ECO:0000256" key="1">
    <source>
        <dbReference type="SAM" id="MobiDB-lite"/>
    </source>
</evidence>
<name>A0A1L9VXJ6_ASPGL</name>
<reference evidence="3" key="1">
    <citation type="journal article" date="2017" name="Genome Biol.">
        <title>Comparative genomics reveals high biological diversity and specific adaptations in the industrially and medically important fungal genus Aspergillus.</title>
        <authorList>
            <person name="de Vries R.P."/>
            <person name="Riley R."/>
            <person name="Wiebenga A."/>
            <person name="Aguilar-Osorio G."/>
            <person name="Amillis S."/>
            <person name="Uchima C.A."/>
            <person name="Anderluh G."/>
            <person name="Asadollahi M."/>
            <person name="Askin M."/>
            <person name="Barry K."/>
            <person name="Battaglia E."/>
            <person name="Bayram O."/>
            <person name="Benocci T."/>
            <person name="Braus-Stromeyer S.A."/>
            <person name="Caldana C."/>
            <person name="Canovas D."/>
            <person name="Cerqueira G.C."/>
            <person name="Chen F."/>
            <person name="Chen W."/>
            <person name="Choi C."/>
            <person name="Clum A."/>
            <person name="Dos Santos R.A."/>
            <person name="Damasio A.R."/>
            <person name="Diallinas G."/>
            <person name="Emri T."/>
            <person name="Fekete E."/>
            <person name="Flipphi M."/>
            <person name="Freyberg S."/>
            <person name="Gallo A."/>
            <person name="Gournas C."/>
            <person name="Habgood R."/>
            <person name="Hainaut M."/>
            <person name="Harispe M.L."/>
            <person name="Henrissat B."/>
            <person name="Hilden K.S."/>
            <person name="Hope R."/>
            <person name="Hossain A."/>
            <person name="Karabika E."/>
            <person name="Karaffa L."/>
            <person name="Karanyi Z."/>
            <person name="Krasevec N."/>
            <person name="Kuo A."/>
            <person name="Kusch H."/>
            <person name="LaButti K."/>
            <person name="Lagendijk E.L."/>
            <person name="Lapidus A."/>
            <person name="Levasseur A."/>
            <person name="Lindquist E."/>
            <person name="Lipzen A."/>
            <person name="Logrieco A.F."/>
            <person name="MacCabe A."/>
            <person name="Maekelae M.R."/>
            <person name="Malavazi I."/>
            <person name="Melin P."/>
            <person name="Meyer V."/>
            <person name="Mielnichuk N."/>
            <person name="Miskei M."/>
            <person name="Molnar A.P."/>
            <person name="Mule G."/>
            <person name="Ngan C.Y."/>
            <person name="Orejas M."/>
            <person name="Orosz E."/>
            <person name="Ouedraogo J.P."/>
            <person name="Overkamp K.M."/>
            <person name="Park H.-S."/>
            <person name="Perrone G."/>
            <person name="Piumi F."/>
            <person name="Punt P.J."/>
            <person name="Ram A.F."/>
            <person name="Ramon A."/>
            <person name="Rauscher S."/>
            <person name="Record E."/>
            <person name="Riano-Pachon D.M."/>
            <person name="Robert V."/>
            <person name="Roehrig J."/>
            <person name="Ruller R."/>
            <person name="Salamov A."/>
            <person name="Salih N.S."/>
            <person name="Samson R.A."/>
            <person name="Sandor E."/>
            <person name="Sanguinetti M."/>
            <person name="Schuetze T."/>
            <person name="Sepcic K."/>
            <person name="Shelest E."/>
            <person name="Sherlock G."/>
            <person name="Sophianopoulou V."/>
            <person name="Squina F.M."/>
            <person name="Sun H."/>
            <person name="Susca A."/>
            <person name="Todd R.B."/>
            <person name="Tsang A."/>
            <person name="Unkles S.E."/>
            <person name="van de Wiele N."/>
            <person name="van Rossen-Uffink D."/>
            <person name="Oliveira J.V."/>
            <person name="Vesth T.C."/>
            <person name="Visser J."/>
            <person name="Yu J.-H."/>
            <person name="Zhou M."/>
            <person name="Andersen M.R."/>
            <person name="Archer D.B."/>
            <person name="Baker S.E."/>
            <person name="Benoit I."/>
            <person name="Brakhage A.A."/>
            <person name="Braus G.H."/>
            <person name="Fischer R."/>
            <person name="Frisvad J.C."/>
            <person name="Goldman G.H."/>
            <person name="Houbraken J."/>
            <person name="Oakley B."/>
            <person name="Pocsi I."/>
            <person name="Scazzocchio C."/>
            <person name="Seiboth B."/>
            <person name="vanKuyk P.A."/>
            <person name="Wortman J."/>
            <person name="Dyer P.S."/>
            <person name="Grigoriev I.V."/>
        </authorList>
    </citation>
    <scope>NUCLEOTIDE SEQUENCE [LARGE SCALE GENOMIC DNA]</scope>
    <source>
        <strain evidence="3">CBS 516.65</strain>
    </source>
</reference>
<feature type="region of interest" description="Disordered" evidence="1">
    <location>
        <begin position="69"/>
        <end position="90"/>
    </location>
</feature>
<proteinExistence type="predicted"/>
<sequence length="113" mass="12985">MGISLITLVQPGHQVSTPRMYTVQQCIQRVFLSANPLNIEVFCGIAGHNKFRHRVTEIIWGEARLVRGPPRIDQPDEGNGLLSDEEDPENTREWARNLGSMWQEEVFERHEFG</sequence>
<dbReference type="GeneID" id="34461825"/>
<protein>
    <submittedName>
        <fullName evidence="2">Uncharacterized protein</fullName>
    </submittedName>
</protein>
<dbReference type="AlphaFoldDB" id="A0A1L9VXJ6"/>
<dbReference type="Proteomes" id="UP000184300">
    <property type="component" value="Unassembled WGS sequence"/>
</dbReference>
<dbReference type="EMBL" id="KV878889">
    <property type="protein sequence ID" value="OJJ88626.1"/>
    <property type="molecule type" value="Genomic_DNA"/>
</dbReference>
<evidence type="ECO:0000313" key="3">
    <source>
        <dbReference type="Proteomes" id="UP000184300"/>
    </source>
</evidence>
<evidence type="ECO:0000313" key="2">
    <source>
        <dbReference type="EMBL" id="OJJ88626.1"/>
    </source>
</evidence>
<accession>A0A1L9VXJ6</accession>
<gene>
    <name evidence="2" type="ORF">ASPGLDRAFT_42209</name>
</gene>
<keyword evidence="3" id="KW-1185">Reference proteome</keyword>
<dbReference type="OrthoDB" id="5422579at2759"/>
<dbReference type="VEuPathDB" id="FungiDB:ASPGLDRAFT_42209"/>